<keyword evidence="5" id="KW-0547">Nucleotide-binding</keyword>
<dbReference type="Gene3D" id="3.40.50.300">
    <property type="entry name" value="P-loop containing nucleotide triphosphate hydrolases"/>
    <property type="match status" value="2"/>
</dbReference>
<comment type="subcellular location">
    <subcellularLocation>
        <location evidence="1">Cell inner membrane</location>
        <topology evidence="1">Peripheral membrane protein</topology>
    </subcellularLocation>
</comment>
<dbReference type="GO" id="GO:0016887">
    <property type="term" value="F:ATP hydrolysis activity"/>
    <property type="evidence" value="ECO:0007669"/>
    <property type="project" value="InterPro"/>
</dbReference>
<dbReference type="InterPro" id="IPR013563">
    <property type="entry name" value="Oligopep_ABC_C"/>
</dbReference>
<organism evidence="9 10">
    <name type="scientific">Frigidibacter mobilis</name>
    <dbReference type="NCBI Taxonomy" id="1335048"/>
    <lineage>
        <taxon>Bacteria</taxon>
        <taxon>Pseudomonadati</taxon>
        <taxon>Pseudomonadota</taxon>
        <taxon>Alphaproteobacteria</taxon>
        <taxon>Rhodobacterales</taxon>
        <taxon>Paracoccaceae</taxon>
        <taxon>Frigidibacter</taxon>
    </lineage>
</organism>
<dbReference type="PROSITE" id="PS50893">
    <property type="entry name" value="ABC_TRANSPORTER_2"/>
    <property type="match status" value="2"/>
</dbReference>
<dbReference type="InterPro" id="IPR050388">
    <property type="entry name" value="ABC_Ni/Peptide_Import"/>
</dbReference>
<evidence type="ECO:0000256" key="6">
    <source>
        <dbReference type="ARBA" id="ARBA00022840"/>
    </source>
</evidence>
<evidence type="ECO:0000313" key="10">
    <source>
        <dbReference type="Proteomes" id="UP000076128"/>
    </source>
</evidence>
<sequence>MALLNIRNLTVKFATATGSFTAVDGIDVRVDRGEVLAIVGESGSGKSVSMLAVMGLLPDTATITSDEMTYDGRDISNMSGPERRRLIGREITMIFQEPVASLNPAFTVGFQIEEVLRLNLGLGSRDARGRALELFRAVGIPEPEVKIDAYPHQMSGGQCQRVMIAMAIASNPRLLIADEPTTALDVTIQKQILDLLMKLQEDYGMALILITHDMGVVAETADRVVVQYKGRKMEEADVLTLFESPRHPYTRAAVGPAGTCNRGPLAHRLGILPAGGSVMTSTVPVVEGRAIVQDYNVPGSLFARGTQVRALSGIDFKVEKGKTLAIVGESGSGKSTLARIIALIDAPTGGELRIDGEVADIRRRRPVPALRSKVQMVFQNPYGSLNPRQKVGDVLMEPLVINTDYPATERRDRAEAMLKKVGLQPEHFNRYPHMFSGGQRQRIAIARALMLNPALLVLDEPVSALDLSVQAQVLNLLTDLQDEFELTYVFVSHDLSVVRYIADEVMVISRGVAVEQGSREALFANPQHPYTQSLFAATPVTDVEAIRARVARRKAARLVQPV</sequence>
<dbReference type="EMBL" id="CP012661">
    <property type="protein sequence ID" value="AMY67270.1"/>
    <property type="molecule type" value="Genomic_DNA"/>
</dbReference>
<dbReference type="InterPro" id="IPR003439">
    <property type="entry name" value="ABC_transporter-like_ATP-bd"/>
</dbReference>
<feature type="domain" description="ABC transporter" evidence="8">
    <location>
        <begin position="6"/>
        <end position="254"/>
    </location>
</feature>
<dbReference type="PROSITE" id="PS00211">
    <property type="entry name" value="ABC_TRANSPORTER_1"/>
    <property type="match status" value="2"/>
</dbReference>
<dbReference type="PANTHER" id="PTHR43297">
    <property type="entry name" value="OLIGOPEPTIDE TRANSPORT ATP-BINDING PROTEIN APPD"/>
    <property type="match status" value="1"/>
</dbReference>
<dbReference type="SMART" id="SM00382">
    <property type="entry name" value="AAA"/>
    <property type="match status" value="2"/>
</dbReference>
<dbReference type="FunFam" id="3.40.50.300:FF:000016">
    <property type="entry name" value="Oligopeptide ABC transporter ATP-binding component"/>
    <property type="match status" value="1"/>
</dbReference>
<dbReference type="Pfam" id="PF08352">
    <property type="entry name" value="oligo_HPY"/>
    <property type="match status" value="2"/>
</dbReference>
<dbReference type="CDD" id="cd03257">
    <property type="entry name" value="ABC_NikE_OppD_transporters"/>
    <property type="match status" value="2"/>
</dbReference>
<accession>A0A159Z0A7</accession>
<reference evidence="9 10" key="1">
    <citation type="submission" date="2015-09" db="EMBL/GenBank/DDBJ databases">
        <title>Complete genome sequence of Defluviimonas alba cai42t isolated from an oilfield in Xinjiang.</title>
        <authorList>
            <person name="Geng S."/>
            <person name="Pan X."/>
            <person name="Wu X."/>
        </authorList>
    </citation>
    <scope>NUCLEOTIDE SEQUENCE [LARGE SCALE GENOMIC DNA]</scope>
    <source>
        <strain evidence="10">cai42</strain>
    </source>
</reference>
<evidence type="ECO:0000259" key="8">
    <source>
        <dbReference type="PROSITE" id="PS50893"/>
    </source>
</evidence>
<evidence type="ECO:0000256" key="1">
    <source>
        <dbReference type="ARBA" id="ARBA00004417"/>
    </source>
</evidence>
<evidence type="ECO:0000256" key="2">
    <source>
        <dbReference type="ARBA" id="ARBA00005417"/>
    </source>
</evidence>
<evidence type="ECO:0000313" key="9">
    <source>
        <dbReference type="EMBL" id="AMY67270.1"/>
    </source>
</evidence>
<dbReference type="AlphaFoldDB" id="A0A159Z0A7"/>
<dbReference type="PANTHER" id="PTHR43297:SF2">
    <property type="entry name" value="DIPEPTIDE TRANSPORT ATP-BINDING PROTEIN DPPD"/>
    <property type="match status" value="1"/>
</dbReference>
<dbReference type="GO" id="GO:0005886">
    <property type="term" value="C:plasma membrane"/>
    <property type="evidence" value="ECO:0007669"/>
    <property type="project" value="UniProtKB-SubCell"/>
</dbReference>
<dbReference type="NCBIfam" id="NF007739">
    <property type="entry name" value="PRK10419.1"/>
    <property type="match status" value="2"/>
</dbReference>
<evidence type="ECO:0000256" key="7">
    <source>
        <dbReference type="ARBA" id="ARBA00023136"/>
    </source>
</evidence>
<proteinExistence type="inferred from homology"/>
<keyword evidence="6" id="KW-0067">ATP-binding</keyword>
<dbReference type="InterPro" id="IPR027417">
    <property type="entry name" value="P-loop_NTPase"/>
</dbReference>
<dbReference type="GO" id="GO:0015833">
    <property type="term" value="P:peptide transport"/>
    <property type="evidence" value="ECO:0007669"/>
    <property type="project" value="InterPro"/>
</dbReference>
<evidence type="ECO:0000256" key="3">
    <source>
        <dbReference type="ARBA" id="ARBA00022448"/>
    </source>
</evidence>
<protein>
    <submittedName>
        <fullName evidence="9">ABC-type dipeptide transport system, ATPase component</fullName>
    </submittedName>
</protein>
<gene>
    <name evidence="9" type="ORF">AKL17_0008</name>
</gene>
<keyword evidence="7" id="KW-0472">Membrane</keyword>
<dbReference type="GO" id="GO:0055085">
    <property type="term" value="P:transmembrane transport"/>
    <property type="evidence" value="ECO:0007669"/>
    <property type="project" value="UniProtKB-ARBA"/>
</dbReference>
<dbReference type="KEGG" id="daa:AKL17_0008"/>
<dbReference type="STRING" id="1335048.AKL17_0008"/>
<feature type="domain" description="ABC transporter" evidence="8">
    <location>
        <begin position="292"/>
        <end position="535"/>
    </location>
</feature>
<keyword evidence="4" id="KW-1003">Cell membrane</keyword>
<dbReference type="InterPro" id="IPR003593">
    <property type="entry name" value="AAA+_ATPase"/>
</dbReference>
<dbReference type="SUPFAM" id="SSF52540">
    <property type="entry name" value="P-loop containing nucleoside triphosphate hydrolases"/>
    <property type="match status" value="2"/>
</dbReference>
<name>A0A159Z0A7_9RHOB</name>
<keyword evidence="10" id="KW-1185">Reference proteome</keyword>
<keyword evidence="3" id="KW-0813">Transport</keyword>
<dbReference type="PATRIC" id="fig|1335048.3.peg.9"/>
<dbReference type="Pfam" id="PF00005">
    <property type="entry name" value="ABC_tran"/>
    <property type="match status" value="2"/>
</dbReference>
<evidence type="ECO:0000256" key="4">
    <source>
        <dbReference type="ARBA" id="ARBA00022475"/>
    </source>
</evidence>
<dbReference type="InterPro" id="IPR017871">
    <property type="entry name" value="ABC_transporter-like_CS"/>
</dbReference>
<dbReference type="Proteomes" id="UP000076128">
    <property type="component" value="Chromosome"/>
</dbReference>
<comment type="similarity">
    <text evidence="2">Belongs to the ABC transporter superfamily.</text>
</comment>
<dbReference type="GO" id="GO:0005524">
    <property type="term" value="F:ATP binding"/>
    <property type="evidence" value="ECO:0007669"/>
    <property type="project" value="UniProtKB-KW"/>
</dbReference>
<evidence type="ECO:0000256" key="5">
    <source>
        <dbReference type="ARBA" id="ARBA00022741"/>
    </source>
</evidence>
<dbReference type="NCBIfam" id="NF008453">
    <property type="entry name" value="PRK11308.1"/>
    <property type="match status" value="2"/>
</dbReference>